<keyword evidence="1" id="KW-0175">Coiled coil</keyword>
<dbReference type="AlphaFoldDB" id="A0A1H5VMY4"/>
<dbReference type="OrthoDB" id="8548232at2"/>
<feature type="coiled-coil region" evidence="1">
    <location>
        <begin position="80"/>
        <end position="114"/>
    </location>
</feature>
<protein>
    <submittedName>
        <fullName evidence="2">Uncharacterized protein</fullName>
    </submittedName>
</protein>
<evidence type="ECO:0000313" key="2">
    <source>
        <dbReference type="EMBL" id="SEF87887.1"/>
    </source>
</evidence>
<gene>
    <name evidence="2" type="ORF">SAMN05216334_11320</name>
</gene>
<accession>A0A1H5VMY4</accession>
<name>A0A1H5VMY4_9PROT</name>
<evidence type="ECO:0000313" key="3">
    <source>
        <dbReference type="Proteomes" id="UP000236753"/>
    </source>
</evidence>
<reference evidence="2 3" key="1">
    <citation type="submission" date="2016-10" db="EMBL/GenBank/DDBJ databases">
        <authorList>
            <person name="de Groot N.N."/>
        </authorList>
    </citation>
    <scope>NUCLEOTIDE SEQUENCE [LARGE SCALE GENOMIC DNA]</scope>
    <source>
        <strain evidence="2 3">Nm13</strain>
    </source>
</reference>
<proteinExistence type="predicted"/>
<sequence>MDSTFQHEQESKSKGASVWKRIKNMLLFLSFLGLVSLNIATLVSDSLHAAAFNVLRSALVPLGSGLTEKILRSAPVVKRKHDVEVAIQEQRDKYMELEKKYERLKGSHTKLNTNHKKLEASHTEISKKHNMLEIKSARKAEAVQKASRRMANRTVVGARRNIASLPGESIPLIGTALIVGITAWDIYDSCENLKDLNELNDVFQHQREDQTQVCSIKVPTKEWVTAKARENWREAYEAAANEINKAAKFTQSHTERIEVTVPKTPPIMTWEEIEERYDDFVKLIEDWFMR</sequence>
<organism evidence="2 3">
    <name type="scientific">Nitrosomonas ureae</name>
    <dbReference type="NCBI Taxonomy" id="44577"/>
    <lineage>
        <taxon>Bacteria</taxon>
        <taxon>Pseudomonadati</taxon>
        <taxon>Pseudomonadota</taxon>
        <taxon>Betaproteobacteria</taxon>
        <taxon>Nitrosomonadales</taxon>
        <taxon>Nitrosomonadaceae</taxon>
        <taxon>Nitrosomonas</taxon>
    </lineage>
</organism>
<evidence type="ECO:0000256" key="1">
    <source>
        <dbReference type="SAM" id="Coils"/>
    </source>
</evidence>
<dbReference type="RefSeq" id="WP_103966613.1">
    <property type="nucleotide sequence ID" value="NZ_FNUX01000013.1"/>
</dbReference>
<dbReference type="Proteomes" id="UP000236753">
    <property type="component" value="Unassembled WGS sequence"/>
</dbReference>
<dbReference type="EMBL" id="FNUX01000013">
    <property type="protein sequence ID" value="SEF87887.1"/>
    <property type="molecule type" value="Genomic_DNA"/>
</dbReference>